<gene>
    <name evidence="2" type="ORF">ARMGADRAFT_1020645</name>
</gene>
<accession>A0A2H3CCQ3</accession>
<keyword evidence="3" id="KW-1185">Reference proteome</keyword>
<name>A0A2H3CCQ3_ARMGA</name>
<dbReference type="InParanoid" id="A0A2H3CCQ3"/>
<organism evidence="2 3">
    <name type="scientific">Armillaria gallica</name>
    <name type="common">Bulbous honey fungus</name>
    <name type="synonym">Armillaria bulbosa</name>
    <dbReference type="NCBI Taxonomy" id="47427"/>
    <lineage>
        <taxon>Eukaryota</taxon>
        <taxon>Fungi</taxon>
        <taxon>Dikarya</taxon>
        <taxon>Basidiomycota</taxon>
        <taxon>Agaricomycotina</taxon>
        <taxon>Agaricomycetes</taxon>
        <taxon>Agaricomycetidae</taxon>
        <taxon>Agaricales</taxon>
        <taxon>Marasmiineae</taxon>
        <taxon>Physalacriaceae</taxon>
        <taxon>Armillaria</taxon>
    </lineage>
</organism>
<dbReference type="EMBL" id="KZ293739">
    <property type="protein sequence ID" value="PBK80855.1"/>
    <property type="molecule type" value="Genomic_DNA"/>
</dbReference>
<reference evidence="3" key="1">
    <citation type="journal article" date="2017" name="Nat. Ecol. Evol.">
        <title>Genome expansion and lineage-specific genetic innovations in the forest pathogenic fungi Armillaria.</title>
        <authorList>
            <person name="Sipos G."/>
            <person name="Prasanna A.N."/>
            <person name="Walter M.C."/>
            <person name="O'Connor E."/>
            <person name="Balint B."/>
            <person name="Krizsan K."/>
            <person name="Kiss B."/>
            <person name="Hess J."/>
            <person name="Varga T."/>
            <person name="Slot J."/>
            <person name="Riley R."/>
            <person name="Boka B."/>
            <person name="Rigling D."/>
            <person name="Barry K."/>
            <person name="Lee J."/>
            <person name="Mihaltcheva S."/>
            <person name="LaButti K."/>
            <person name="Lipzen A."/>
            <person name="Waldron R."/>
            <person name="Moloney N.M."/>
            <person name="Sperisen C."/>
            <person name="Kredics L."/>
            <person name="Vagvoelgyi C."/>
            <person name="Patrignani A."/>
            <person name="Fitzpatrick D."/>
            <person name="Nagy I."/>
            <person name="Doyle S."/>
            <person name="Anderson J.B."/>
            <person name="Grigoriev I.V."/>
            <person name="Gueldener U."/>
            <person name="Muensterkoetter M."/>
            <person name="Nagy L.G."/>
        </authorList>
    </citation>
    <scope>NUCLEOTIDE SEQUENCE [LARGE SCALE GENOMIC DNA]</scope>
    <source>
        <strain evidence="3">Ar21-2</strain>
    </source>
</reference>
<proteinExistence type="predicted"/>
<sequence>MSESTTVQLDGPTQYNAAASLSPQSVNSDPLRVEQFKAWFTEASPESSPVPEP</sequence>
<feature type="region of interest" description="Disordered" evidence="1">
    <location>
        <begin position="1"/>
        <end position="26"/>
    </location>
</feature>
<dbReference type="STRING" id="47427.A0A2H3CCQ3"/>
<dbReference type="AlphaFoldDB" id="A0A2H3CCQ3"/>
<protein>
    <submittedName>
        <fullName evidence="2">Uncharacterized protein</fullName>
    </submittedName>
</protein>
<evidence type="ECO:0000313" key="2">
    <source>
        <dbReference type="EMBL" id="PBK80855.1"/>
    </source>
</evidence>
<dbReference type="Proteomes" id="UP000217790">
    <property type="component" value="Unassembled WGS sequence"/>
</dbReference>
<evidence type="ECO:0000256" key="1">
    <source>
        <dbReference type="SAM" id="MobiDB-lite"/>
    </source>
</evidence>
<dbReference type="OrthoDB" id="303614at2759"/>
<evidence type="ECO:0000313" key="3">
    <source>
        <dbReference type="Proteomes" id="UP000217790"/>
    </source>
</evidence>